<keyword evidence="1" id="KW-0732">Signal</keyword>
<dbReference type="InterPro" id="IPR007742">
    <property type="entry name" value="NosD_dom"/>
</dbReference>
<feature type="domain" description="Periplasmic copper-binding protein NosD beta helix" evidence="2">
    <location>
        <begin position="160"/>
        <end position="346"/>
    </location>
</feature>
<dbReference type="STRING" id="1465490.SAMN05444277_102261"/>
<organism evidence="3 4">
    <name type="scientific">Parafilimonas terrae</name>
    <dbReference type="NCBI Taxonomy" id="1465490"/>
    <lineage>
        <taxon>Bacteria</taxon>
        <taxon>Pseudomonadati</taxon>
        <taxon>Bacteroidota</taxon>
        <taxon>Chitinophagia</taxon>
        <taxon>Chitinophagales</taxon>
        <taxon>Chitinophagaceae</taxon>
        <taxon>Parafilimonas</taxon>
    </lineage>
</organism>
<dbReference type="InterPro" id="IPR011050">
    <property type="entry name" value="Pectin_lyase_fold/virulence"/>
</dbReference>
<evidence type="ECO:0000259" key="2">
    <source>
        <dbReference type="Pfam" id="PF05048"/>
    </source>
</evidence>
<evidence type="ECO:0000256" key="1">
    <source>
        <dbReference type="SAM" id="SignalP"/>
    </source>
</evidence>
<dbReference type="InterPro" id="IPR006626">
    <property type="entry name" value="PbH1"/>
</dbReference>
<evidence type="ECO:0000313" key="3">
    <source>
        <dbReference type="EMBL" id="SFP85523.1"/>
    </source>
</evidence>
<evidence type="ECO:0000313" key="4">
    <source>
        <dbReference type="Proteomes" id="UP000199031"/>
    </source>
</evidence>
<reference evidence="3 4" key="1">
    <citation type="submission" date="2016-10" db="EMBL/GenBank/DDBJ databases">
        <authorList>
            <person name="de Groot N.N."/>
        </authorList>
    </citation>
    <scope>NUCLEOTIDE SEQUENCE [LARGE SCALE GENOMIC DNA]</scope>
    <source>
        <strain evidence="3 4">DSM 28286</strain>
    </source>
</reference>
<keyword evidence="4" id="KW-1185">Reference proteome</keyword>
<feature type="signal peptide" evidence="1">
    <location>
        <begin position="1"/>
        <end position="23"/>
    </location>
</feature>
<dbReference type="SUPFAM" id="SSF51126">
    <property type="entry name" value="Pectin lyase-like"/>
    <property type="match status" value="1"/>
</dbReference>
<dbReference type="RefSeq" id="WP_090655981.1">
    <property type="nucleotide sequence ID" value="NZ_FOXQ01000002.1"/>
</dbReference>
<dbReference type="Gene3D" id="2.160.20.10">
    <property type="entry name" value="Single-stranded right-handed beta-helix, Pectin lyase-like"/>
    <property type="match status" value="3"/>
</dbReference>
<feature type="chain" id="PRO_5011751140" evidence="1">
    <location>
        <begin position="24"/>
        <end position="414"/>
    </location>
</feature>
<proteinExistence type="predicted"/>
<dbReference type="NCBIfam" id="TIGR04247">
    <property type="entry name" value="NosD_copper_fam"/>
    <property type="match status" value="1"/>
</dbReference>
<dbReference type="InterPro" id="IPR012334">
    <property type="entry name" value="Pectin_lyas_fold"/>
</dbReference>
<dbReference type="InterPro" id="IPR026464">
    <property type="entry name" value="NosD_copper_fam"/>
</dbReference>
<dbReference type="EMBL" id="FOXQ01000002">
    <property type="protein sequence ID" value="SFP85523.1"/>
    <property type="molecule type" value="Genomic_DNA"/>
</dbReference>
<dbReference type="OrthoDB" id="9767990at2"/>
<protein>
    <submittedName>
        <fullName evidence="3">Nitrous oxidase accessory protein</fullName>
    </submittedName>
</protein>
<name>A0A1I5TR63_9BACT</name>
<gene>
    <name evidence="3" type="ORF">SAMN05444277_102261</name>
</gene>
<sequence length="414" mass="46692">MKIFSVIVFFFAGCIFYAAQLNAATLVVGKNKPFTSIKAALQHCKSGDTILVETGLYKEQEIVIDKTIVLKGIQQPVLDGENKYQIILIKAPNVVIDNFRLQHSGKSDVNDIAAIKIFHADNVTISNNIIDDAYWGVLTQYSNNCIITNNHLKAYAKESSSGNGIHCWKCDNLRITDNTIKGHRDGIYFEFVTNSIVQKNISENNLRYGLHFMFSHNDAYISNIFKQNGSGVAVMYSHGVKMTGNSFIKNWGDGAYGLLLKEITDGYIYHNHFTNNTIGIHAEGTTRIKVEKNVFNSNGWAMRVQASCSDNHILYNNFQNNTFDIATNGSLVLNTFDHNYWDKYEGYDINKDRIGDVPYRPVSLFSMIVEKNPSAMVLFRSFMVTLFDKTEKVLPGITPENLKDNFPLMKPLAL</sequence>
<dbReference type="InterPro" id="IPR022441">
    <property type="entry name" value="Para_beta_helix_rpt-2"/>
</dbReference>
<dbReference type="NCBIfam" id="TIGR03804">
    <property type="entry name" value="para_beta_helix"/>
    <property type="match status" value="2"/>
</dbReference>
<dbReference type="Proteomes" id="UP000199031">
    <property type="component" value="Unassembled WGS sequence"/>
</dbReference>
<dbReference type="SMART" id="SM00710">
    <property type="entry name" value="PbH1"/>
    <property type="match status" value="10"/>
</dbReference>
<dbReference type="AlphaFoldDB" id="A0A1I5TR63"/>
<accession>A0A1I5TR63</accession>
<dbReference type="Pfam" id="PF05048">
    <property type="entry name" value="NosD"/>
    <property type="match status" value="1"/>
</dbReference>